<keyword evidence="3" id="KW-1185">Reference proteome</keyword>
<dbReference type="Pfam" id="PF03372">
    <property type="entry name" value="Exo_endo_phos"/>
    <property type="match status" value="1"/>
</dbReference>
<evidence type="ECO:0000313" key="3">
    <source>
        <dbReference type="Proteomes" id="UP001627154"/>
    </source>
</evidence>
<dbReference type="InterPro" id="IPR036691">
    <property type="entry name" value="Endo/exonu/phosph_ase_sf"/>
</dbReference>
<gene>
    <name evidence="2" type="ORF">TKK_008172</name>
</gene>
<protein>
    <recommendedName>
        <fullName evidence="1">Endonuclease/exonuclease/phosphatase domain-containing protein</fullName>
    </recommendedName>
</protein>
<dbReference type="SUPFAM" id="SSF56219">
    <property type="entry name" value="DNase I-like"/>
    <property type="match status" value="1"/>
</dbReference>
<dbReference type="Gene3D" id="3.60.10.10">
    <property type="entry name" value="Endonuclease/exonuclease/phosphatase"/>
    <property type="match status" value="1"/>
</dbReference>
<dbReference type="Proteomes" id="UP001627154">
    <property type="component" value="Unassembled WGS sequence"/>
</dbReference>
<proteinExistence type="predicted"/>
<evidence type="ECO:0000259" key="1">
    <source>
        <dbReference type="Pfam" id="PF03372"/>
    </source>
</evidence>
<comment type="caution">
    <text evidence="2">The sequence shown here is derived from an EMBL/GenBank/DDBJ whole genome shotgun (WGS) entry which is preliminary data.</text>
</comment>
<reference evidence="2 3" key="1">
    <citation type="journal article" date="2024" name="bioRxiv">
        <title>A reference genome for Trichogramma kaykai: A tiny desert-dwelling parasitoid wasp with competing sex-ratio distorters.</title>
        <authorList>
            <person name="Culotta J."/>
            <person name="Lindsey A.R."/>
        </authorList>
    </citation>
    <scope>NUCLEOTIDE SEQUENCE [LARGE SCALE GENOMIC DNA]</scope>
    <source>
        <strain evidence="2 3">KSX58</strain>
    </source>
</reference>
<accession>A0ABD2WY04</accession>
<dbReference type="AlphaFoldDB" id="A0ABD2WY04"/>
<dbReference type="EMBL" id="JBJJXI010000060">
    <property type="protein sequence ID" value="KAL3397936.1"/>
    <property type="molecule type" value="Genomic_DNA"/>
</dbReference>
<name>A0ABD2WY04_9HYME</name>
<sequence>MKERNNEAGGIKMMRWNVAGVWNKDEELWNYVTSFECICLVETWLEEKIWMAWKRKLNSGFMWWNFAARREKKKGRVSGGILIAIRKEWIGGKECEAKEQEEVVKGKVLIGGDFNIRIGEGENRGFKEGKERKRNSKDKKVSNEGKFMLEVIGRKGWKILNGNAGRDEEGEYTYTGGRGASVIDYVIVNEEAW</sequence>
<organism evidence="2 3">
    <name type="scientific">Trichogramma kaykai</name>
    <dbReference type="NCBI Taxonomy" id="54128"/>
    <lineage>
        <taxon>Eukaryota</taxon>
        <taxon>Metazoa</taxon>
        <taxon>Ecdysozoa</taxon>
        <taxon>Arthropoda</taxon>
        <taxon>Hexapoda</taxon>
        <taxon>Insecta</taxon>
        <taxon>Pterygota</taxon>
        <taxon>Neoptera</taxon>
        <taxon>Endopterygota</taxon>
        <taxon>Hymenoptera</taxon>
        <taxon>Apocrita</taxon>
        <taxon>Proctotrupomorpha</taxon>
        <taxon>Chalcidoidea</taxon>
        <taxon>Trichogrammatidae</taxon>
        <taxon>Trichogramma</taxon>
    </lineage>
</organism>
<feature type="domain" description="Endonuclease/exonuclease/phosphatase" evidence="1">
    <location>
        <begin position="16"/>
        <end position="190"/>
    </location>
</feature>
<evidence type="ECO:0000313" key="2">
    <source>
        <dbReference type="EMBL" id="KAL3397936.1"/>
    </source>
</evidence>
<dbReference type="InterPro" id="IPR005135">
    <property type="entry name" value="Endo/exonuclease/phosphatase"/>
</dbReference>